<dbReference type="PANTHER" id="PTHR18866">
    <property type="entry name" value="CARBOXYLASE:PYRUVATE/ACETYL-COA/PROPIONYL-COA CARBOXYLASE"/>
    <property type="match status" value="1"/>
</dbReference>
<protein>
    <recommendedName>
        <fullName evidence="1">biotin carboxylase</fullName>
        <ecNumber evidence="1">6.3.4.14</ecNumber>
    </recommendedName>
</protein>
<accession>A0A1H8DN21</accession>
<feature type="domain" description="Biotin carboxylation" evidence="8">
    <location>
        <begin position="2"/>
        <end position="445"/>
    </location>
</feature>
<evidence type="ECO:0000313" key="10">
    <source>
        <dbReference type="Proteomes" id="UP000199695"/>
    </source>
</evidence>
<dbReference type="InterPro" id="IPR011054">
    <property type="entry name" value="Rudment_hybrid_motif"/>
</dbReference>
<evidence type="ECO:0000313" key="9">
    <source>
        <dbReference type="EMBL" id="SEN08194.1"/>
    </source>
</evidence>
<proteinExistence type="predicted"/>
<dbReference type="GO" id="GO:0004075">
    <property type="term" value="F:biotin carboxylase activity"/>
    <property type="evidence" value="ECO:0007669"/>
    <property type="project" value="UniProtKB-EC"/>
</dbReference>
<dbReference type="EC" id="6.3.4.14" evidence="1"/>
<sequence>MKLQKVLIANRGEIACRIIRSCKSRGLKTVAVYSEADRELPYVSLADEAVLIGPPPVAKSYLNMEAILEAASRTGADSIHPGYGFLSENAVFAQKVIDRGLIWIGPEPGVIARMGDKVTARRTMMEAGVPVVPGTDGLGSIEEAVREAGKIGFPVMLKASAGGGGIGMQVSRDALELEKTFPSTQSRAKAYFGDETLFLEKWIERSRHVEVQIAADSAGNVIHLFERECSVQRRNQKVIEESLSPSIQPETRVRLYEAAVRAAKAVRYTGVGTVEFLLGPDDEFYFLEMNTRLQVEHPVTESITGLDLVDLQLSLVEGEHLPVTQEQVQASGHAMEFRIYAEDPVTFMPSPGRLTKFHPPQGEGIRIDAGVETGNTVSPFYDPMIAKCIVSGFSRKEVLERSRQALKDFQVEGIKTNLPLLLELLEHPEFVSGHYSTQILNKSTNK</sequence>
<dbReference type="InterPro" id="IPR005482">
    <property type="entry name" value="Biotin_COase_C"/>
</dbReference>
<dbReference type="Gene3D" id="3.30.470.20">
    <property type="entry name" value="ATP-grasp fold, B domain"/>
    <property type="match status" value="1"/>
</dbReference>
<dbReference type="PROSITE" id="PS00866">
    <property type="entry name" value="CPSASE_1"/>
    <property type="match status" value="1"/>
</dbReference>
<reference evidence="9 10" key="1">
    <citation type="submission" date="2016-10" db="EMBL/GenBank/DDBJ databases">
        <authorList>
            <person name="de Groot N.N."/>
        </authorList>
    </citation>
    <scope>NUCLEOTIDE SEQUENCE [LARGE SCALE GENOMIC DNA]</scope>
    <source>
        <strain evidence="9 10">DSM 46701</strain>
    </source>
</reference>
<dbReference type="InterPro" id="IPR005479">
    <property type="entry name" value="CPAse_ATP-bd"/>
</dbReference>
<dbReference type="FunFam" id="3.40.50.20:FF:000010">
    <property type="entry name" value="Propionyl-CoA carboxylase subunit alpha"/>
    <property type="match status" value="1"/>
</dbReference>
<dbReference type="Pfam" id="PF00289">
    <property type="entry name" value="Biotin_carb_N"/>
    <property type="match status" value="1"/>
</dbReference>
<evidence type="ECO:0000259" key="7">
    <source>
        <dbReference type="PROSITE" id="PS50975"/>
    </source>
</evidence>
<evidence type="ECO:0000256" key="1">
    <source>
        <dbReference type="ARBA" id="ARBA00013263"/>
    </source>
</evidence>
<dbReference type="InterPro" id="IPR011764">
    <property type="entry name" value="Biotin_carboxylation_dom"/>
</dbReference>
<evidence type="ECO:0000256" key="3">
    <source>
        <dbReference type="ARBA" id="ARBA00022741"/>
    </source>
</evidence>
<keyword evidence="2" id="KW-0436">Ligase</keyword>
<dbReference type="Proteomes" id="UP000199695">
    <property type="component" value="Unassembled WGS sequence"/>
</dbReference>
<evidence type="ECO:0000256" key="5">
    <source>
        <dbReference type="ARBA" id="ARBA00023267"/>
    </source>
</evidence>
<keyword evidence="10" id="KW-1185">Reference proteome</keyword>
<dbReference type="GO" id="GO:0046872">
    <property type="term" value="F:metal ion binding"/>
    <property type="evidence" value="ECO:0007669"/>
    <property type="project" value="InterPro"/>
</dbReference>
<evidence type="ECO:0000259" key="8">
    <source>
        <dbReference type="PROSITE" id="PS50979"/>
    </source>
</evidence>
<dbReference type="STRING" id="1173111.SAMN05444955_105251"/>
<keyword evidence="4 6" id="KW-0067">ATP-binding</keyword>
<gene>
    <name evidence="9" type="ORF">SAMN05444955_105251</name>
</gene>
<dbReference type="SUPFAM" id="SSF52440">
    <property type="entry name" value="PreATP-grasp domain"/>
    <property type="match status" value="1"/>
</dbReference>
<organism evidence="9 10">
    <name type="scientific">Lihuaxuella thermophila</name>
    <dbReference type="NCBI Taxonomy" id="1173111"/>
    <lineage>
        <taxon>Bacteria</taxon>
        <taxon>Bacillati</taxon>
        <taxon>Bacillota</taxon>
        <taxon>Bacilli</taxon>
        <taxon>Bacillales</taxon>
        <taxon>Thermoactinomycetaceae</taxon>
        <taxon>Lihuaxuella</taxon>
    </lineage>
</organism>
<dbReference type="Pfam" id="PF02785">
    <property type="entry name" value="Biotin_carb_C"/>
    <property type="match status" value="1"/>
</dbReference>
<dbReference type="NCBIfam" id="NF006367">
    <property type="entry name" value="PRK08591.1"/>
    <property type="match status" value="1"/>
</dbReference>
<dbReference type="InterPro" id="IPR050856">
    <property type="entry name" value="Biotin_carboxylase_complex"/>
</dbReference>
<dbReference type="InterPro" id="IPR016185">
    <property type="entry name" value="PreATP-grasp_dom_sf"/>
</dbReference>
<evidence type="ECO:0000256" key="4">
    <source>
        <dbReference type="ARBA" id="ARBA00022840"/>
    </source>
</evidence>
<dbReference type="PROSITE" id="PS50979">
    <property type="entry name" value="BC"/>
    <property type="match status" value="1"/>
</dbReference>
<dbReference type="InterPro" id="IPR011761">
    <property type="entry name" value="ATP-grasp"/>
</dbReference>
<name>A0A1H8DN21_9BACL</name>
<keyword evidence="5" id="KW-0092">Biotin</keyword>
<dbReference type="Pfam" id="PF02786">
    <property type="entry name" value="CPSase_L_D2"/>
    <property type="match status" value="1"/>
</dbReference>
<dbReference type="SUPFAM" id="SSF51246">
    <property type="entry name" value="Rudiment single hybrid motif"/>
    <property type="match status" value="1"/>
</dbReference>
<feature type="domain" description="ATP-grasp" evidence="7">
    <location>
        <begin position="121"/>
        <end position="317"/>
    </location>
</feature>
<evidence type="ECO:0000256" key="6">
    <source>
        <dbReference type="PROSITE-ProRule" id="PRU00409"/>
    </source>
</evidence>
<dbReference type="AlphaFoldDB" id="A0A1H8DN21"/>
<dbReference type="SUPFAM" id="SSF56059">
    <property type="entry name" value="Glutathione synthetase ATP-binding domain-like"/>
    <property type="match status" value="1"/>
</dbReference>
<evidence type="ECO:0000256" key="2">
    <source>
        <dbReference type="ARBA" id="ARBA00022598"/>
    </source>
</evidence>
<dbReference type="PANTHER" id="PTHR18866:SF33">
    <property type="entry name" value="METHYLCROTONOYL-COA CARBOXYLASE SUBUNIT ALPHA, MITOCHONDRIAL-RELATED"/>
    <property type="match status" value="1"/>
</dbReference>
<dbReference type="EMBL" id="FOCQ01000005">
    <property type="protein sequence ID" value="SEN08194.1"/>
    <property type="molecule type" value="Genomic_DNA"/>
</dbReference>
<dbReference type="SMART" id="SM00878">
    <property type="entry name" value="Biotin_carb_C"/>
    <property type="match status" value="1"/>
</dbReference>
<dbReference type="GO" id="GO:0005524">
    <property type="term" value="F:ATP binding"/>
    <property type="evidence" value="ECO:0007669"/>
    <property type="project" value="UniProtKB-UniRule"/>
</dbReference>
<dbReference type="InterPro" id="IPR005481">
    <property type="entry name" value="BC-like_N"/>
</dbReference>
<dbReference type="PROSITE" id="PS00867">
    <property type="entry name" value="CPSASE_2"/>
    <property type="match status" value="1"/>
</dbReference>
<dbReference type="PROSITE" id="PS50975">
    <property type="entry name" value="ATP_GRASP"/>
    <property type="match status" value="1"/>
</dbReference>
<keyword evidence="3 6" id="KW-0547">Nucleotide-binding</keyword>